<gene>
    <name evidence="2" type="ORF">CFOLD11_04850</name>
</gene>
<evidence type="ECO:0000256" key="1">
    <source>
        <dbReference type="SAM" id="SignalP"/>
    </source>
</evidence>
<dbReference type="EMBL" id="BQXY01000001">
    <property type="protein sequence ID" value="GKU23659.1"/>
    <property type="molecule type" value="Genomic_DNA"/>
</dbReference>
<dbReference type="AlphaFoldDB" id="A0A9W5XZB2"/>
<proteinExistence type="predicted"/>
<feature type="signal peptide" evidence="1">
    <location>
        <begin position="1"/>
        <end position="28"/>
    </location>
</feature>
<keyword evidence="3" id="KW-1185">Reference proteome</keyword>
<feature type="chain" id="PRO_5040770690" evidence="1">
    <location>
        <begin position="29"/>
        <end position="265"/>
    </location>
</feature>
<comment type="caution">
    <text evidence="2">The sequence shown here is derived from an EMBL/GenBank/DDBJ whole genome shotgun (WGS) entry which is preliminary data.</text>
</comment>
<reference evidence="2" key="1">
    <citation type="journal article" date="2023" name="Int. J. Syst. Evol. Microbiol.">
        <title>&lt;i&gt;Clostridium folliculivorans&lt;/i&gt; sp. nov., isolated from soil samples of an organic paddy in Japan.</title>
        <authorList>
            <person name="Tazawa J."/>
            <person name="Kobayashi H."/>
            <person name="Tanizawa Y."/>
            <person name="Uchino A."/>
            <person name="Tanaka F."/>
            <person name="Urashima Y."/>
            <person name="Miura S."/>
            <person name="Sakamoto M."/>
            <person name="Ohkuma M."/>
            <person name="Tohno M."/>
        </authorList>
    </citation>
    <scope>NUCLEOTIDE SEQUENCE</scope>
    <source>
        <strain evidence="2">D1-1</strain>
    </source>
</reference>
<sequence length="265" mass="29625">MKKRTKIYALLLSLSLTIGVFTPSIAHAKTLDAPKTSQSINSNYFNSKSLITYQEEKLIREQFAKDGLDNTSIERCITKLKNGQVLDAETPEKLAKVPKEFFAFTKPTSKQALLASKTKMYKFPDGSYIKLTSKPIAKKTLPIANKNLITPNYVYTSNYSTEYVDEFIEGNYGTSHAGFVTSFTEYRGGGSTIYNAHDTTGWGYGTWTYNQPTIVRAVQTGTQPALAYASMTQVSSAGGLYTKTSGYTLELNVFETKYYMFMTKR</sequence>
<dbReference type="Proteomes" id="UP001057868">
    <property type="component" value="Unassembled WGS sequence"/>
</dbReference>
<evidence type="ECO:0000313" key="3">
    <source>
        <dbReference type="Proteomes" id="UP001057868"/>
    </source>
</evidence>
<name>A0A9W5XZB2_9CLOT</name>
<dbReference type="RefSeq" id="WP_261850718.1">
    <property type="nucleotide sequence ID" value="NZ_BQXY01000001.1"/>
</dbReference>
<evidence type="ECO:0000313" key="2">
    <source>
        <dbReference type="EMBL" id="GKU23659.1"/>
    </source>
</evidence>
<organism evidence="2 3">
    <name type="scientific">Clostridium folliculivorans</name>
    <dbReference type="NCBI Taxonomy" id="2886038"/>
    <lineage>
        <taxon>Bacteria</taxon>
        <taxon>Bacillati</taxon>
        <taxon>Bacillota</taxon>
        <taxon>Clostridia</taxon>
        <taxon>Eubacteriales</taxon>
        <taxon>Clostridiaceae</taxon>
        <taxon>Clostridium</taxon>
    </lineage>
</organism>
<accession>A0A9W5XZB2</accession>
<keyword evidence="1" id="KW-0732">Signal</keyword>
<protein>
    <submittedName>
        <fullName evidence="2">Uncharacterized protein</fullName>
    </submittedName>
</protein>